<organism evidence="6 7">
    <name type="scientific">Bifidobacterium dolichotidis</name>
    <dbReference type="NCBI Taxonomy" id="2306976"/>
    <lineage>
        <taxon>Bacteria</taxon>
        <taxon>Bacillati</taxon>
        <taxon>Actinomycetota</taxon>
        <taxon>Actinomycetes</taxon>
        <taxon>Bifidobacteriales</taxon>
        <taxon>Bifidobacteriaceae</taxon>
        <taxon>Bifidobacterium</taxon>
    </lineage>
</organism>
<dbReference type="RefSeq" id="WP_125963245.1">
    <property type="nucleotide sequence ID" value="NZ_QXGM01000001.1"/>
</dbReference>
<name>A0A430FTA5_9BIFI</name>
<comment type="similarity">
    <text evidence="1">Belongs to the acetyltransferase family. RimI subfamily.</text>
</comment>
<keyword evidence="2" id="KW-0963">Cytoplasm</keyword>
<dbReference type="PROSITE" id="PS51186">
    <property type="entry name" value="GNAT"/>
    <property type="match status" value="1"/>
</dbReference>
<evidence type="ECO:0000256" key="4">
    <source>
        <dbReference type="ARBA" id="ARBA00023315"/>
    </source>
</evidence>
<keyword evidence="4" id="KW-0012">Acyltransferase</keyword>
<evidence type="ECO:0000256" key="2">
    <source>
        <dbReference type="ARBA" id="ARBA00022490"/>
    </source>
</evidence>
<keyword evidence="7" id="KW-1185">Reference proteome</keyword>
<dbReference type="PANTHER" id="PTHR43420:SF12">
    <property type="entry name" value="N-ACETYLTRANSFERASE DOMAIN-CONTAINING PROTEIN"/>
    <property type="match status" value="1"/>
</dbReference>
<gene>
    <name evidence="6" type="ORF">D2E26_0662</name>
</gene>
<dbReference type="OrthoDB" id="529907at2"/>
<evidence type="ECO:0000313" key="6">
    <source>
        <dbReference type="EMBL" id="RSX56099.1"/>
    </source>
</evidence>
<dbReference type="Pfam" id="PF00583">
    <property type="entry name" value="Acetyltransf_1"/>
    <property type="match status" value="1"/>
</dbReference>
<dbReference type="CDD" id="cd04301">
    <property type="entry name" value="NAT_SF"/>
    <property type="match status" value="1"/>
</dbReference>
<feature type="domain" description="N-acetyltransferase" evidence="5">
    <location>
        <begin position="34"/>
        <end position="179"/>
    </location>
</feature>
<evidence type="ECO:0000256" key="3">
    <source>
        <dbReference type="ARBA" id="ARBA00022679"/>
    </source>
</evidence>
<dbReference type="EMBL" id="QXGM01000001">
    <property type="protein sequence ID" value="RSX56099.1"/>
    <property type="molecule type" value="Genomic_DNA"/>
</dbReference>
<comment type="caution">
    <text evidence="6">The sequence shown here is derived from an EMBL/GenBank/DDBJ whole genome shotgun (WGS) entry which is preliminary data.</text>
</comment>
<protein>
    <submittedName>
        <fullName evidence="6">Ribosomal-protein-alanine N-acetyltransferase RimI</fullName>
    </submittedName>
</protein>
<dbReference type="InterPro" id="IPR050680">
    <property type="entry name" value="YpeA/RimI_acetyltransf"/>
</dbReference>
<dbReference type="InterPro" id="IPR016181">
    <property type="entry name" value="Acyl_CoA_acyltransferase"/>
</dbReference>
<dbReference type="InterPro" id="IPR000182">
    <property type="entry name" value="GNAT_dom"/>
</dbReference>
<keyword evidence="3 6" id="KW-0808">Transferase</keyword>
<dbReference type="GO" id="GO:0008080">
    <property type="term" value="F:N-acetyltransferase activity"/>
    <property type="evidence" value="ECO:0007669"/>
    <property type="project" value="InterPro"/>
</dbReference>
<sequence length="193" mass="21274">MIVSYDTVDRAWVEQQITLLEQQLFGAGSWTLGMVSQELSAPARTYLLDIEPAEDTADEDTVLHSTSGASEAGNSADAGLANQQLCGYAGFWYDGDDAEIMTIGVAKQFQQQGRGARLLQALIDAAREQGANRMLLEVRTDNEPALALYEHFGFERLGLRKRYYMPEGKDAYTMVLELKPRVVGFTATTSDHA</sequence>
<dbReference type="NCBIfam" id="TIGR01575">
    <property type="entry name" value="rimI"/>
    <property type="match status" value="1"/>
</dbReference>
<evidence type="ECO:0000313" key="7">
    <source>
        <dbReference type="Proteomes" id="UP000287609"/>
    </source>
</evidence>
<dbReference type="Gene3D" id="3.40.630.30">
    <property type="match status" value="1"/>
</dbReference>
<accession>A0A430FTA5</accession>
<dbReference type="InterPro" id="IPR006464">
    <property type="entry name" value="AcTrfase_RimI/Ard1"/>
</dbReference>
<reference evidence="6 7" key="1">
    <citation type="submission" date="2018-09" db="EMBL/GenBank/DDBJ databases">
        <title>Characterization of the phylogenetic diversity of five novel species belonging to the genus Bifidobacterium.</title>
        <authorList>
            <person name="Lugli G.A."/>
            <person name="Duranti S."/>
            <person name="Milani C."/>
        </authorList>
    </citation>
    <scope>NUCLEOTIDE SEQUENCE [LARGE SCALE GENOMIC DNA]</scope>
    <source>
        <strain evidence="6 7">2036B</strain>
    </source>
</reference>
<dbReference type="AlphaFoldDB" id="A0A430FTA5"/>
<evidence type="ECO:0000259" key="5">
    <source>
        <dbReference type="PROSITE" id="PS51186"/>
    </source>
</evidence>
<dbReference type="PANTHER" id="PTHR43420">
    <property type="entry name" value="ACETYLTRANSFERASE"/>
    <property type="match status" value="1"/>
</dbReference>
<evidence type="ECO:0000256" key="1">
    <source>
        <dbReference type="ARBA" id="ARBA00005395"/>
    </source>
</evidence>
<dbReference type="SUPFAM" id="SSF55729">
    <property type="entry name" value="Acyl-CoA N-acyltransferases (Nat)"/>
    <property type="match status" value="1"/>
</dbReference>
<dbReference type="Proteomes" id="UP000287609">
    <property type="component" value="Unassembled WGS sequence"/>
</dbReference>
<proteinExistence type="inferred from homology"/>